<organism evidence="1 2">
    <name type="scientific">Acanthoscelides obtectus</name>
    <name type="common">Bean weevil</name>
    <name type="synonym">Bruchus obtectus</name>
    <dbReference type="NCBI Taxonomy" id="200917"/>
    <lineage>
        <taxon>Eukaryota</taxon>
        <taxon>Metazoa</taxon>
        <taxon>Ecdysozoa</taxon>
        <taxon>Arthropoda</taxon>
        <taxon>Hexapoda</taxon>
        <taxon>Insecta</taxon>
        <taxon>Pterygota</taxon>
        <taxon>Neoptera</taxon>
        <taxon>Endopterygota</taxon>
        <taxon>Coleoptera</taxon>
        <taxon>Polyphaga</taxon>
        <taxon>Cucujiformia</taxon>
        <taxon>Chrysomeloidea</taxon>
        <taxon>Chrysomelidae</taxon>
        <taxon>Bruchinae</taxon>
        <taxon>Bruchini</taxon>
        <taxon>Acanthoscelides</taxon>
    </lineage>
</organism>
<gene>
    <name evidence="1" type="ORF">ACAOBT_LOCUS8874</name>
</gene>
<accession>A0A9P0KB60</accession>
<protein>
    <submittedName>
        <fullName evidence="1">Uncharacterized protein</fullName>
    </submittedName>
</protein>
<comment type="caution">
    <text evidence="1">The sequence shown here is derived from an EMBL/GenBank/DDBJ whole genome shotgun (WGS) entry which is preliminary data.</text>
</comment>
<evidence type="ECO:0000313" key="2">
    <source>
        <dbReference type="Proteomes" id="UP001152888"/>
    </source>
</evidence>
<proteinExistence type="predicted"/>
<dbReference type="Proteomes" id="UP001152888">
    <property type="component" value="Unassembled WGS sequence"/>
</dbReference>
<evidence type="ECO:0000313" key="1">
    <source>
        <dbReference type="EMBL" id="CAH1970344.1"/>
    </source>
</evidence>
<name>A0A9P0KB60_ACAOB</name>
<reference evidence="1" key="1">
    <citation type="submission" date="2022-03" db="EMBL/GenBank/DDBJ databases">
        <authorList>
            <person name="Sayadi A."/>
        </authorList>
    </citation>
    <scope>NUCLEOTIDE SEQUENCE</scope>
</reference>
<dbReference type="AlphaFoldDB" id="A0A9P0KB60"/>
<sequence>MEFALTVLHLPNLCSFPMAANNLSPSELKDIAFTNPSTGISITKLEVLKLFSNFQSLIEPF</sequence>
<keyword evidence="2" id="KW-1185">Reference proteome</keyword>
<dbReference type="EMBL" id="CAKOFQ010006774">
    <property type="protein sequence ID" value="CAH1970344.1"/>
    <property type="molecule type" value="Genomic_DNA"/>
</dbReference>